<reference evidence="2" key="1">
    <citation type="submission" date="2020-11" db="EMBL/GenBank/DDBJ databases">
        <authorList>
            <person name="Tran Van P."/>
        </authorList>
    </citation>
    <scope>NUCLEOTIDE SEQUENCE</scope>
</reference>
<proteinExistence type="predicted"/>
<feature type="compositionally biased region" description="Basic and acidic residues" evidence="1">
    <location>
        <begin position="179"/>
        <end position="192"/>
    </location>
</feature>
<dbReference type="AlphaFoldDB" id="A0A7R9GVB0"/>
<feature type="compositionally biased region" description="Polar residues" evidence="1">
    <location>
        <begin position="148"/>
        <end position="159"/>
    </location>
</feature>
<accession>A0A7R9GVB0</accession>
<dbReference type="EMBL" id="OD000538">
    <property type="protein sequence ID" value="CAD7398070.1"/>
    <property type="molecule type" value="Genomic_DNA"/>
</dbReference>
<gene>
    <name evidence="2" type="ORF">TPSB3V08_LOCUS1486</name>
</gene>
<name>A0A7R9GVB0_TIMPO</name>
<sequence>MVRAPGHSSRGLGFDPWRFQIFCDALGLERAQLGLSIGSLAYYRSSALSHGATVADAIRILLQISLIKSQHPHYCFSDRRAHLSSRAGVGAEDTSCSSDGGGEEAAAERIARYKEERRRQMAAQFGSRTEEGVPRRYITRNGGGGVSDHSTLAVRTTRTSRLRAAGVSPTESSHGSVSPRKEGSSPRRKELSVSRSTASSPSTPSVHMNGAGSGAATRSRRVGVVEPLQRRRNNAATTSSDKEKISVPSSESSTKSSPAKLEKDKSSKRKSNLNCSSTTEKVVTNDLIDKSHRLKWAGHVVAKGALLNHFQGIDW</sequence>
<feature type="compositionally biased region" description="Low complexity" evidence="1">
    <location>
        <begin position="246"/>
        <end position="259"/>
    </location>
</feature>
<protein>
    <submittedName>
        <fullName evidence="2">Uncharacterized protein</fullName>
    </submittedName>
</protein>
<feature type="compositionally biased region" description="Low complexity" evidence="1">
    <location>
        <begin position="193"/>
        <end position="206"/>
    </location>
</feature>
<evidence type="ECO:0000256" key="1">
    <source>
        <dbReference type="SAM" id="MobiDB-lite"/>
    </source>
</evidence>
<evidence type="ECO:0000313" key="2">
    <source>
        <dbReference type="EMBL" id="CAD7398070.1"/>
    </source>
</evidence>
<organism evidence="2">
    <name type="scientific">Timema poppense</name>
    <name type="common">Walking stick</name>
    <dbReference type="NCBI Taxonomy" id="170557"/>
    <lineage>
        <taxon>Eukaryota</taxon>
        <taxon>Metazoa</taxon>
        <taxon>Ecdysozoa</taxon>
        <taxon>Arthropoda</taxon>
        <taxon>Hexapoda</taxon>
        <taxon>Insecta</taxon>
        <taxon>Pterygota</taxon>
        <taxon>Neoptera</taxon>
        <taxon>Polyneoptera</taxon>
        <taxon>Phasmatodea</taxon>
        <taxon>Timematodea</taxon>
        <taxon>Timematoidea</taxon>
        <taxon>Timematidae</taxon>
        <taxon>Timema</taxon>
    </lineage>
</organism>
<feature type="region of interest" description="Disordered" evidence="1">
    <location>
        <begin position="118"/>
        <end position="276"/>
    </location>
</feature>